<dbReference type="Gene3D" id="1.10.10.60">
    <property type="entry name" value="Homeodomain-like"/>
    <property type="match status" value="1"/>
</dbReference>
<comment type="caution">
    <text evidence="6">The sequence shown here is derived from an EMBL/GenBank/DDBJ whole genome shotgun (WGS) entry which is preliminary data.</text>
</comment>
<dbReference type="GO" id="GO:0003700">
    <property type="term" value="F:DNA-binding transcription factor activity"/>
    <property type="evidence" value="ECO:0007669"/>
    <property type="project" value="TreeGrafter"/>
</dbReference>
<dbReference type="GO" id="GO:0000976">
    <property type="term" value="F:transcription cis-regulatory region binding"/>
    <property type="evidence" value="ECO:0007669"/>
    <property type="project" value="TreeGrafter"/>
</dbReference>
<name>A0A7X0JWF5_9GAMM</name>
<dbReference type="Gene3D" id="1.10.357.10">
    <property type="entry name" value="Tetracycline Repressor, domain 2"/>
    <property type="match status" value="1"/>
</dbReference>
<accession>A0A7X0JWF5</accession>
<dbReference type="InterPro" id="IPR009057">
    <property type="entry name" value="Homeodomain-like_sf"/>
</dbReference>
<dbReference type="SUPFAM" id="SSF48498">
    <property type="entry name" value="Tetracyclin repressor-like, C-terminal domain"/>
    <property type="match status" value="1"/>
</dbReference>
<gene>
    <name evidence="6" type="ORF">HNR48_002956</name>
</gene>
<reference evidence="6 7" key="1">
    <citation type="submission" date="2020-08" db="EMBL/GenBank/DDBJ databases">
        <title>Genomic Encyclopedia of Type Strains, Phase IV (KMG-IV): sequencing the most valuable type-strain genomes for metagenomic binning, comparative biology and taxonomic classification.</title>
        <authorList>
            <person name="Goeker M."/>
        </authorList>
    </citation>
    <scope>NUCLEOTIDE SEQUENCE [LARGE SCALE GENOMIC DNA]</scope>
    <source>
        <strain evidence="6 7">DSM 22368</strain>
    </source>
</reference>
<dbReference type="Proteomes" id="UP000528457">
    <property type="component" value="Unassembled WGS sequence"/>
</dbReference>
<protein>
    <submittedName>
        <fullName evidence="6">AcrR family transcriptional regulator</fullName>
    </submittedName>
</protein>
<keyword evidence="2 4" id="KW-0238">DNA-binding</keyword>
<keyword evidence="7" id="KW-1185">Reference proteome</keyword>
<feature type="domain" description="HTH tetR-type" evidence="5">
    <location>
        <begin position="14"/>
        <end position="74"/>
    </location>
</feature>
<dbReference type="PANTHER" id="PTHR30055">
    <property type="entry name" value="HTH-TYPE TRANSCRIPTIONAL REGULATOR RUTR"/>
    <property type="match status" value="1"/>
</dbReference>
<dbReference type="PRINTS" id="PR00455">
    <property type="entry name" value="HTHTETR"/>
</dbReference>
<dbReference type="PANTHER" id="PTHR30055:SF148">
    <property type="entry name" value="TETR-FAMILY TRANSCRIPTIONAL REGULATOR"/>
    <property type="match status" value="1"/>
</dbReference>
<dbReference type="PROSITE" id="PS50977">
    <property type="entry name" value="HTH_TETR_2"/>
    <property type="match status" value="1"/>
</dbReference>
<keyword evidence="3" id="KW-0804">Transcription</keyword>
<dbReference type="Pfam" id="PF16859">
    <property type="entry name" value="TetR_C_11"/>
    <property type="match status" value="1"/>
</dbReference>
<evidence type="ECO:0000256" key="2">
    <source>
        <dbReference type="ARBA" id="ARBA00023125"/>
    </source>
</evidence>
<evidence type="ECO:0000256" key="4">
    <source>
        <dbReference type="PROSITE-ProRule" id="PRU00335"/>
    </source>
</evidence>
<evidence type="ECO:0000313" key="7">
    <source>
        <dbReference type="Proteomes" id="UP000528457"/>
    </source>
</evidence>
<dbReference type="AlphaFoldDB" id="A0A7X0JWF5"/>
<evidence type="ECO:0000259" key="5">
    <source>
        <dbReference type="PROSITE" id="PS50977"/>
    </source>
</evidence>
<evidence type="ECO:0000256" key="1">
    <source>
        <dbReference type="ARBA" id="ARBA00023015"/>
    </source>
</evidence>
<sequence>MSLDKAVRGRPRSEEVRRAVLDAFVAAAAEEGYERVSIDAVAKSAGVSRSTIYRWYKDKRELLLDASVDIVKGNAFELSDGDFQSLLSRFLKDTFATANHLGQLFTAMMAEAQADEIFAQEVWQRYAKPRRQLLLSILARHPEVYRLSEERIEFILDILFGAIWYRMMSHHAPLDEAFAQQLLITLDQLLRS</sequence>
<dbReference type="InterPro" id="IPR011075">
    <property type="entry name" value="TetR_C"/>
</dbReference>
<dbReference type="InParanoid" id="A0A7X0JWF5"/>
<feature type="DNA-binding region" description="H-T-H motif" evidence="4">
    <location>
        <begin position="37"/>
        <end position="56"/>
    </location>
</feature>
<organism evidence="6 7">
    <name type="scientific">Pseudoteredinibacter isoporae</name>
    <dbReference type="NCBI Taxonomy" id="570281"/>
    <lineage>
        <taxon>Bacteria</taxon>
        <taxon>Pseudomonadati</taxon>
        <taxon>Pseudomonadota</taxon>
        <taxon>Gammaproteobacteria</taxon>
        <taxon>Cellvibrionales</taxon>
        <taxon>Cellvibrionaceae</taxon>
        <taxon>Pseudoteredinibacter</taxon>
    </lineage>
</organism>
<dbReference type="RefSeq" id="WP_166845441.1">
    <property type="nucleotide sequence ID" value="NZ_JAAONY010000002.1"/>
</dbReference>
<evidence type="ECO:0000313" key="6">
    <source>
        <dbReference type="EMBL" id="MBB6522671.1"/>
    </source>
</evidence>
<dbReference type="InterPro" id="IPR001647">
    <property type="entry name" value="HTH_TetR"/>
</dbReference>
<evidence type="ECO:0000256" key="3">
    <source>
        <dbReference type="ARBA" id="ARBA00023163"/>
    </source>
</evidence>
<keyword evidence="1" id="KW-0805">Transcription regulation</keyword>
<dbReference type="Pfam" id="PF00440">
    <property type="entry name" value="TetR_N"/>
    <property type="match status" value="1"/>
</dbReference>
<proteinExistence type="predicted"/>
<dbReference type="InterPro" id="IPR036271">
    <property type="entry name" value="Tet_transcr_reg_TetR-rel_C_sf"/>
</dbReference>
<dbReference type="SUPFAM" id="SSF46689">
    <property type="entry name" value="Homeodomain-like"/>
    <property type="match status" value="1"/>
</dbReference>
<dbReference type="InterPro" id="IPR050109">
    <property type="entry name" value="HTH-type_TetR-like_transc_reg"/>
</dbReference>
<dbReference type="EMBL" id="JACHHT010000002">
    <property type="protein sequence ID" value="MBB6522671.1"/>
    <property type="molecule type" value="Genomic_DNA"/>
</dbReference>